<evidence type="ECO:0000256" key="19">
    <source>
        <dbReference type="HAMAP-Rule" id="MF_00823"/>
    </source>
</evidence>
<evidence type="ECO:0000256" key="21">
    <source>
        <dbReference type="SAM" id="MobiDB-lite"/>
    </source>
</evidence>
<comment type="caution">
    <text evidence="24">The sequence shown here is derived from an EMBL/GenBank/DDBJ whole genome shotgun (WGS) entry which is preliminary data.</text>
</comment>
<dbReference type="GO" id="GO:0008270">
    <property type="term" value="F:zinc ion binding"/>
    <property type="evidence" value="ECO:0007669"/>
    <property type="project" value="UniProtKB-UniRule"/>
</dbReference>
<name>A0A4Q8BFI4_9ACTN</name>
<dbReference type="GO" id="GO:0009317">
    <property type="term" value="C:acetyl-CoA carboxylase complex"/>
    <property type="evidence" value="ECO:0007669"/>
    <property type="project" value="InterPro"/>
</dbReference>
<dbReference type="InterPro" id="IPR000438">
    <property type="entry name" value="Acetyl_CoA_COase_Trfase_b_su"/>
</dbReference>
<organism evidence="24 25">
    <name type="scientific">Micromonospora kangleipakensis</name>
    <dbReference type="NCBI Taxonomy" id="1077942"/>
    <lineage>
        <taxon>Bacteria</taxon>
        <taxon>Bacillati</taxon>
        <taxon>Actinomycetota</taxon>
        <taxon>Actinomycetes</taxon>
        <taxon>Micromonosporales</taxon>
        <taxon>Micromonosporaceae</taxon>
        <taxon>Micromonospora</taxon>
    </lineage>
</organism>
<comment type="subcellular location">
    <subcellularLocation>
        <location evidence="1 19">Cytoplasm</location>
    </subcellularLocation>
</comment>
<comment type="similarity">
    <text evidence="20">Belongs to the AccD/PCCB family.</text>
</comment>
<feature type="binding site" evidence="20">
    <location>
        <position position="18"/>
    </location>
    <ligand>
        <name>Zn(2+)</name>
        <dbReference type="ChEBI" id="CHEBI:29105"/>
    </ligand>
</feature>
<dbReference type="Proteomes" id="UP000294114">
    <property type="component" value="Unassembled WGS sequence"/>
</dbReference>
<feature type="domain" description="CoA carboxyltransferase N-terminal" evidence="22">
    <location>
        <begin position="11"/>
        <end position="280"/>
    </location>
</feature>
<protein>
    <recommendedName>
        <fullName evidence="19 20">Multifunctional fusion protein</fullName>
    </recommendedName>
    <domain>
        <recommendedName>
            <fullName evidence="19">Acetyl-coenzyme A carboxylase carboxyl transferase subunit alpha</fullName>
            <shortName evidence="19">ACCase subunit alpha</shortName>
            <shortName evidence="19">Acetyl-CoA carboxylase carboxyltransferase subunit alpha</shortName>
            <ecNumber evidence="19">2.1.3.15</ecNumber>
        </recommendedName>
    </domain>
    <domain>
        <recommendedName>
            <fullName evidence="20">Acetyl-coenzyme A carboxylase carboxyl transferase subunit beta</fullName>
            <shortName evidence="20">ACCase subunit beta</shortName>
            <shortName evidence="20">Acetyl-CoA carboxylase carboxyltransferase subunit beta</shortName>
        </recommendedName>
    </domain>
</protein>
<keyword evidence="11 20" id="KW-0863">Zinc-finger</keyword>
<dbReference type="NCBIfam" id="NF041504">
    <property type="entry name" value="AccA_sub"/>
    <property type="match status" value="1"/>
</dbReference>
<comment type="function">
    <text evidence="17 20">Component of the acetyl coenzyme A carboxylase (ACC) complex. Biotin carboxylase (BC) catalyzes the carboxylation of biotin on its carrier protein (BCCP) and then the CO(2) group is transferred by the transcarboxylase to acetyl-CoA to form malonyl-CoA.</text>
</comment>
<evidence type="ECO:0000256" key="17">
    <source>
        <dbReference type="ARBA" id="ARBA00025280"/>
    </source>
</evidence>
<sequence>MTTTAPRDEQLWSRCAGCASLLYRKRLRRNLDVCPECGTHSRLDAPARVTQLVDRDSFAALPDRAVQVDPIGFVDALPYPHRLTAARAGTGLDEAVVCGTAAVGGHRIALAVMDFRFLGGSLGCAVGELITRTAERALADEVPLVLITASGGARMQEGALSLMQMATVSQAVAGLREAGLLTVSVITDPTYGGVAASFATNTDVVLAESGARMGFAGPRVIRQVTGAALPEGFQTAEFLLRHGQVDMVVPRHALRGRLTALLAAAREGRGIRRRPPVPRQEPTPRPPAPAGGPSPETADGSGRDAWETVRTARNPGRPTTLDYLESAFDGFVELHGDRLGADCPAIVGGLARLDGRPVMVIGHQKGHTTGELVARNFGMASPAGHRKALRLMRLAARLGLPVVTLVDTPGADPGVGAEEQGQAASIAENILALSVLPTPVVAVVTGEGGSGGALALAVADRVLMLEHAVYSVISPEGCAAILWPDSSAAPQAARALRLTAPDLCRLGVVDEVVPEPAPAADHDPAGAAELLARSVAANLAPLLDVPPATLVRRRRQRFRRFGAARAGAPAVRR</sequence>
<evidence type="ECO:0000256" key="2">
    <source>
        <dbReference type="ARBA" id="ARBA00004956"/>
    </source>
</evidence>
<keyword evidence="6 19" id="KW-0963">Cytoplasm</keyword>
<dbReference type="AlphaFoldDB" id="A0A4Q8BFI4"/>
<gene>
    <name evidence="19" type="primary">accA</name>
    <name evidence="20" type="synonym">accD</name>
    <name evidence="24" type="ORF">EV384_5158</name>
</gene>
<dbReference type="EC" id="2.1.3.15" evidence="19"/>
<evidence type="ECO:0000256" key="11">
    <source>
        <dbReference type="ARBA" id="ARBA00022771"/>
    </source>
</evidence>
<evidence type="ECO:0000313" key="24">
    <source>
        <dbReference type="EMBL" id="RZU76498.1"/>
    </source>
</evidence>
<dbReference type="Pfam" id="PF03255">
    <property type="entry name" value="ACCA"/>
    <property type="match status" value="1"/>
</dbReference>
<keyword evidence="7 19" id="KW-0444">Lipid biosynthesis</keyword>
<evidence type="ECO:0000256" key="5">
    <source>
        <dbReference type="ARBA" id="ARBA00011664"/>
    </source>
</evidence>
<feature type="zinc finger region" description="C4-type" evidence="20">
    <location>
        <begin position="15"/>
        <end position="37"/>
    </location>
</feature>
<evidence type="ECO:0000313" key="25">
    <source>
        <dbReference type="Proteomes" id="UP000294114"/>
    </source>
</evidence>
<keyword evidence="16 19" id="KW-0275">Fatty acid biosynthesis</keyword>
<evidence type="ECO:0000256" key="20">
    <source>
        <dbReference type="HAMAP-Rule" id="MF_01395"/>
    </source>
</evidence>
<dbReference type="SUPFAM" id="SSF52096">
    <property type="entry name" value="ClpP/crotonase"/>
    <property type="match status" value="2"/>
</dbReference>
<keyword evidence="15 19" id="KW-0443">Lipid metabolism</keyword>
<keyword evidence="25" id="KW-1185">Reference proteome</keyword>
<feature type="binding site" evidence="20">
    <location>
        <position position="15"/>
    </location>
    <ligand>
        <name>Zn(2+)</name>
        <dbReference type="ChEBI" id="CHEBI:29105"/>
    </ligand>
</feature>
<feature type="binding site" evidence="20">
    <location>
        <position position="37"/>
    </location>
    <ligand>
        <name>Zn(2+)</name>
        <dbReference type="ChEBI" id="CHEBI:29105"/>
    </ligand>
</feature>
<dbReference type="InterPro" id="IPR029045">
    <property type="entry name" value="ClpP/crotonase-like_dom_sf"/>
</dbReference>
<dbReference type="HAMAP" id="MF_01395">
    <property type="entry name" value="AcetylCoA_CT_beta"/>
    <property type="match status" value="1"/>
</dbReference>
<evidence type="ECO:0000259" key="22">
    <source>
        <dbReference type="PROSITE" id="PS50980"/>
    </source>
</evidence>
<dbReference type="InterPro" id="IPR011762">
    <property type="entry name" value="COA_CT_N"/>
</dbReference>
<dbReference type="OrthoDB" id="9772975at2"/>
<dbReference type="HAMAP" id="MF_00823">
    <property type="entry name" value="AcetylCoA_CT_alpha"/>
    <property type="match status" value="1"/>
</dbReference>
<keyword evidence="8 19" id="KW-0808">Transferase</keyword>
<evidence type="ECO:0000256" key="1">
    <source>
        <dbReference type="ARBA" id="ARBA00004496"/>
    </source>
</evidence>
<comment type="subunit">
    <text evidence="19">Acetyl-CoA carboxylase is a heterohexamer composed of biotin carboxyl carrier protein (AccB), biotin carboxylase (AccC) and two subunits each of ACCase subunit alpha (AccA) and ACCase subunit beta (AccD).</text>
</comment>
<evidence type="ECO:0000256" key="10">
    <source>
        <dbReference type="ARBA" id="ARBA00022741"/>
    </source>
</evidence>
<dbReference type="GO" id="GO:0016743">
    <property type="term" value="F:carboxyl- or carbamoyltransferase activity"/>
    <property type="evidence" value="ECO:0007669"/>
    <property type="project" value="UniProtKB-UniRule"/>
</dbReference>
<keyword evidence="10 19" id="KW-0547">Nucleotide-binding</keyword>
<comment type="subunit">
    <text evidence="5">Acetyl-CoA carboxylase is a heterotetramer composed of biotin carboxyl carrier protein (AccB), biotin carboxylase (AccC) and two subunits of ACCase subunit beta/alpha.</text>
</comment>
<evidence type="ECO:0000256" key="9">
    <source>
        <dbReference type="ARBA" id="ARBA00022723"/>
    </source>
</evidence>
<dbReference type="InterPro" id="IPR011763">
    <property type="entry name" value="COA_CT_C"/>
</dbReference>
<dbReference type="Pfam" id="PF01039">
    <property type="entry name" value="Carboxyl_trans"/>
    <property type="match status" value="1"/>
</dbReference>
<keyword evidence="12 19" id="KW-0276">Fatty acid metabolism</keyword>
<dbReference type="InterPro" id="IPR001095">
    <property type="entry name" value="Acetyl_CoA_COase_a_su"/>
</dbReference>
<dbReference type="PROSITE" id="PS50989">
    <property type="entry name" value="COA_CT_CTER"/>
    <property type="match status" value="1"/>
</dbReference>
<evidence type="ECO:0000256" key="8">
    <source>
        <dbReference type="ARBA" id="ARBA00022679"/>
    </source>
</evidence>
<dbReference type="UniPathway" id="UPA00655">
    <property type="reaction ID" value="UER00711"/>
</dbReference>
<comment type="pathway">
    <text evidence="2 19">Lipid metabolism; malonyl-CoA biosynthesis; malonyl-CoA from acetyl-CoA: step 1/1.</text>
</comment>
<comment type="similarity">
    <text evidence="4">In the N-terminal section; belongs to the AccD/PCCB family.</text>
</comment>
<comment type="cofactor">
    <cofactor evidence="20">
        <name>Zn(2+)</name>
        <dbReference type="ChEBI" id="CHEBI:29105"/>
    </cofactor>
    <text evidence="20">Binds 1 zinc ion per subunit.</text>
</comment>
<dbReference type="NCBIfam" id="NF004344">
    <property type="entry name" value="PRK05724.1"/>
    <property type="match status" value="1"/>
</dbReference>
<evidence type="ECO:0000259" key="23">
    <source>
        <dbReference type="PROSITE" id="PS50989"/>
    </source>
</evidence>
<evidence type="ECO:0000256" key="4">
    <source>
        <dbReference type="ARBA" id="ARBA00010284"/>
    </source>
</evidence>
<dbReference type="RefSeq" id="WP_130337213.1">
    <property type="nucleotide sequence ID" value="NZ_SHLD01000001.1"/>
</dbReference>
<evidence type="ECO:0000256" key="16">
    <source>
        <dbReference type="ARBA" id="ARBA00023160"/>
    </source>
</evidence>
<keyword evidence="14 19" id="KW-0067">ATP-binding</keyword>
<dbReference type="GO" id="GO:2001295">
    <property type="term" value="P:malonyl-CoA biosynthetic process"/>
    <property type="evidence" value="ECO:0007669"/>
    <property type="project" value="UniProtKB-UniRule"/>
</dbReference>
<evidence type="ECO:0000256" key="12">
    <source>
        <dbReference type="ARBA" id="ARBA00022832"/>
    </source>
</evidence>
<dbReference type="InterPro" id="IPR034733">
    <property type="entry name" value="AcCoA_carboxyl_beta"/>
</dbReference>
<dbReference type="Gene3D" id="3.90.226.10">
    <property type="entry name" value="2-enoyl-CoA Hydratase, Chain A, domain 1"/>
    <property type="match status" value="2"/>
</dbReference>
<dbReference type="PROSITE" id="PS50980">
    <property type="entry name" value="COA_CT_NTER"/>
    <property type="match status" value="1"/>
</dbReference>
<keyword evidence="13 20" id="KW-0862">Zinc</keyword>
<feature type="region of interest" description="Disordered" evidence="21">
    <location>
        <begin position="267"/>
        <end position="304"/>
    </location>
</feature>
<feature type="binding site" evidence="20">
    <location>
        <position position="34"/>
    </location>
    <ligand>
        <name>Zn(2+)</name>
        <dbReference type="ChEBI" id="CHEBI:29105"/>
    </ligand>
</feature>
<evidence type="ECO:0000256" key="6">
    <source>
        <dbReference type="ARBA" id="ARBA00022490"/>
    </source>
</evidence>
<reference evidence="24 25" key="1">
    <citation type="submission" date="2019-02" db="EMBL/GenBank/DDBJ databases">
        <title>Sequencing the genomes of 1000 actinobacteria strains.</title>
        <authorList>
            <person name="Klenk H.-P."/>
        </authorList>
    </citation>
    <scope>NUCLEOTIDE SEQUENCE [LARGE SCALE GENOMIC DNA]</scope>
    <source>
        <strain evidence="24 25">DSM 45612</strain>
    </source>
</reference>
<feature type="compositionally biased region" description="Pro residues" evidence="21">
    <location>
        <begin position="277"/>
        <end position="292"/>
    </location>
</feature>
<accession>A0A4Q8BFI4</accession>
<dbReference type="GO" id="GO:0006633">
    <property type="term" value="P:fatty acid biosynthetic process"/>
    <property type="evidence" value="ECO:0007669"/>
    <property type="project" value="UniProtKB-KW"/>
</dbReference>
<evidence type="ECO:0000256" key="7">
    <source>
        <dbReference type="ARBA" id="ARBA00022516"/>
    </source>
</evidence>
<comment type="catalytic activity">
    <reaction evidence="18 19">
        <text>N(6)-carboxybiotinyl-L-lysyl-[protein] + acetyl-CoA = N(6)-biotinyl-L-lysyl-[protein] + malonyl-CoA</text>
        <dbReference type="Rhea" id="RHEA:54728"/>
        <dbReference type="Rhea" id="RHEA-COMP:10505"/>
        <dbReference type="Rhea" id="RHEA-COMP:10506"/>
        <dbReference type="ChEBI" id="CHEBI:57288"/>
        <dbReference type="ChEBI" id="CHEBI:57384"/>
        <dbReference type="ChEBI" id="CHEBI:83144"/>
        <dbReference type="ChEBI" id="CHEBI:83145"/>
        <dbReference type="EC" id="2.1.3.15"/>
    </reaction>
</comment>
<dbReference type="NCBIfam" id="TIGR00513">
    <property type="entry name" value="accA"/>
    <property type="match status" value="1"/>
</dbReference>
<comment type="function">
    <text evidence="19">Component of the acetyl coenzyme A carboxylase (ACC) complex. First, biotin carboxylase catalyzes the carboxylation of biotin on its carrier protein (BCCP) and then the CO(2) group is transferred by the carboxyltransferase to acetyl-CoA to form malonyl-CoA.</text>
</comment>
<comment type="similarity">
    <text evidence="3">In the C-terminal section; belongs to the AccA family.</text>
</comment>
<evidence type="ECO:0000256" key="14">
    <source>
        <dbReference type="ARBA" id="ARBA00022840"/>
    </source>
</evidence>
<dbReference type="Pfam" id="PF17848">
    <property type="entry name" value="Zn_ribbon_ACC"/>
    <property type="match status" value="1"/>
</dbReference>
<evidence type="ECO:0000256" key="15">
    <source>
        <dbReference type="ARBA" id="ARBA00023098"/>
    </source>
</evidence>
<dbReference type="PRINTS" id="PR01069">
    <property type="entry name" value="ACCCTRFRASEA"/>
</dbReference>
<evidence type="ECO:0000256" key="3">
    <source>
        <dbReference type="ARBA" id="ARBA00006276"/>
    </source>
</evidence>
<dbReference type="EMBL" id="SHLD01000001">
    <property type="protein sequence ID" value="RZU76498.1"/>
    <property type="molecule type" value="Genomic_DNA"/>
</dbReference>
<dbReference type="PANTHER" id="PTHR42853:SF3">
    <property type="entry name" value="ACETYL-COENZYME A CARBOXYLASE CARBOXYL TRANSFERASE SUBUNIT ALPHA, CHLOROPLASTIC"/>
    <property type="match status" value="1"/>
</dbReference>
<dbReference type="GO" id="GO:0003989">
    <property type="term" value="F:acetyl-CoA carboxylase activity"/>
    <property type="evidence" value="ECO:0007669"/>
    <property type="project" value="InterPro"/>
</dbReference>
<comment type="similarity">
    <text evidence="19">Belongs to the AccA family.</text>
</comment>
<feature type="domain" description="CoA carboxyltransferase C-terminal" evidence="23">
    <location>
        <begin position="294"/>
        <end position="541"/>
    </location>
</feature>
<dbReference type="PANTHER" id="PTHR42853">
    <property type="entry name" value="ACETYL-COENZYME A CARBOXYLASE CARBOXYL TRANSFERASE SUBUNIT ALPHA"/>
    <property type="match status" value="1"/>
</dbReference>
<dbReference type="GO" id="GO:0005524">
    <property type="term" value="F:ATP binding"/>
    <property type="evidence" value="ECO:0007669"/>
    <property type="project" value="UniProtKB-KW"/>
</dbReference>
<keyword evidence="9 20" id="KW-0479">Metal-binding</keyword>
<evidence type="ECO:0000256" key="13">
    <source>
        <dbReference type="ARBA" id="ARBA00022833"/>
    </source>
</evidence>
<dbReference type="InterPro" id="IPR041010">
    <property type="entry name" value="Znf-ACC"/>
</dbReference>
<evidence type="ECO:0000256" key="18">
    <source>
        <dbReference type="ARBA" id="ARBA00049152"/>
    </source>
</evidence>
<proteinExistence type="inferred from homology"/>